<gene>
    <name evidence="3" type="ORF">GJW-30_1_01180</name>
</gene>
<sequence length="191" mass="19544">MALQTNALTAPLGQTRRPVAAEAHRLSAVVPALVVGLLSSVLISFGAYALMATDPLGGEPVARATAKVKPLVVAARAQAPAEAAPEPAMAAAAAPQAPRNTISIINGLTGQRNEVEIGSGASQPAGTPQQQQRQRQAESAPPGTMRIEVAPNGGVKITPADGQQVAEIKRYMESVQKPAMPSGAKVINLPQ</sequence>
<reference evidence="3 4" key="1">
    <citation type="submission" date="2015-08" db="EMBL/GenBank/DDBJ databases">
        <title>Investigation of the bacterial diversity of lava forest soil.</title>
        <authorList>
            <person name="Lee J.S."/>
        </authorList>
    </citation>
    <scope>NUCLEOTIDE SEQUENCE [LARGE SCALE GENOMIC DNA]</scope>
    <source>
        <strain evidence="3 4">GJW-30</strain>
    </source>
</reference>
<keyword evidence="2" id="KW-1133">Transmembrane helix</keyword>
<accession>A0A0S3PRY1</accession>
<keyword evidence="2" id="KW-0812">Transmembrane</keyword>
<evidence type="ECO:0000256" key="2">
    <source>
        <dbReference type="SAM" id="Phobius"/>
    </source>
</evidence>
<dbReference type="RefSeq" id="WP_096352909.1">
    <property type="nucleotide sequence ID" value="NZ_AP014946.1"/>
</dbReference>
<evidence type="ECO:0000256" key="1">
    <source>
        <dbReference type="SAM" id="MobiDB-lite"/>
    </source>
</evidence>
<dbReference type="AlphaFoldDB" id="A0A0S3PRY1"/>
<evidence type="ECO:0000313" key="3">
    <source>
        <dbReference type="EMBL" id="BAT58653.1"/>
    </source>
</evidence>
<keyword evidence="4" id="KW-1185">Reference proteome</keyword>
<proteinExistence type="predicted"/>
<keyword evidence="2" id="KW-0472">Membrane</keyword>
<dbReference type="KEGG" id="vgo:GJW-30_1_01180"/>
<feature type="region of interest" description="Disordered" evidence="1">
    <location>
        <begin position="117"/>
        <end position="160"/>
    </location>
</feature>
<feature type="transmembrane region" description="Helical" evidence="2">
    <location>
        <begin position="26"/>
        <end position="51"/>
    </location>
</feature>
<protein>
    <submittedName>
        <fullName evidence="3">Uncharacterized protein</fullName>
    </submittedName>
</protein>
<dbReference type="EMBL" id="AP014946">
    <property type="protein sequence ID" value="BAT58653.1"/>
    <property type="molecule type" value="Genomic_DNA"/>
</dbReference>
<dbReference type="Proteomes" id="UP000236884">
    <property type="component" value="Chromosome"/>
</dbReference>
<feature type="compositionally biased region" description="Low complexity" evidence="1">
    <location>
        <begin position="120"/>
        <end position="142"/>
    </location>
</feature>
<organism evidence="3 4">
    <name type="scientific">Variibacter gotjawalensis</name>
    <dbReference type="NCBI Taxonomy" id="1333996"/>
    <lineage>
        <taxon>Bacteria</taxon>
        <taxon>Pseudomonadati</taxon>
        <taxon>Pseudomonadota</taxon>
        <taxon>Alphaproteobacteria</taxon>
        <taxon>Hyphomicrobiales</taxon>
        <taxon>Nitrobacteraceae</taxon>
        <taxon>Variibacter</taxon>
    </lineage>
</organism>
<name>A0A0S3PRY1_9BRAD</name>
<evidence type="ECO:0000313" key="4">
    <source>
        <dbReference type="Proteomes" id="UP000236884"/>
    </source>
</evidence>